<keyword evidence="6 13" id="KW-0548">Nucleotidyltransferase</keyword>
<protein>
    <submittedName>
        <fullName evidence="13">Putative polynucleotide adenylyltransferase region</fullName>
    </submittedName>
</protein>
<dbReference type="PANTHER" id="PTHR47788">
    <property type="entry name" value="POLYA POLYMERASE"/>
    <property type="match status" value="1"/>
</dbReference>
<organism evidence="13 14">
    <name type="scientific">Leptospirillum ferrooxidans (strain C2-3)</name>
    <dbReference type="NCBI Taxonomy" id="1162668"/>
    <lineage>
        <taxon>Bacteria</taxon>
        <taxon>Pseudomonadati</taxon>
        <taxon>Nitrospirota</taxon>
        <taxon>Nitrospiria</taxon>
        <taxon>Nitrospirales</taxon>
        <taxon>Nitrospiraceae</taxon>
        <taxon>Leptospirillum</taxon>
    </lineage>
</organism>
<evidence type="ECO:0000256" key="6">
    <source>
        <dbReference type="ARBA" id="ARBA00022695"/>
    </source>
</evidence>
<accession>I0IPM9</accession>
<evidence type="ECO:0000256" key="3">
    <source>
        <dbReference type="ARBA" id="ARBA00022555"/>
    </source>
</evidence>
<dbReference type="PANTHER" id="PTHR47788:SF1">
    <property type="entry name" value="A-ADDING TRNA NUCLEOTIDYLTRANSFERASE"/>
    <property type="match status" value="1"/>
</dbReference>
<reference evidence="13 14" key="1">
    <citation type="journal article" date="2012" name="J. Bacteriol.">
        <title>Complete Genome Sequence of Leptospirillum ferrooxidans Strain C2-3, Isolated from a Fresh Volcanic Ash Deposit on the Island of Miyake, Japan.</title>
        <authorList>
            <person name="Fujimura R."/>
            <person name="Sato Y."/>
            <person name="Nishizawa T."/>
            <person name="Oshima K."/>
            <person name="Kim S.-W."/>
            <person name="Hattori M."/>
            <person name="Kamijo T."/>
            <person name="Ohta H."/>
        </authorList>
    </citation>
    <scope>NUCLEOTIDE SEQUENCE [LARGE SCALE GENOMIC DNA]</scope>
    <source>
        <strain evidence="13 14">C2-3</strain>
    </source>
</reference>
<dbReference type="STRING" id="1162668.LFE_1546"/>
<dbReference type="Gene3D" id="3.30.460.10">
    <property type="entry name" value="Beta Polymerase, domain 2"/>
    <property type="match status" value="1"/>
</dbReference>
<evidence type="ECO:0000256" key="5">
    <source>
        <dbReference type="ARBA" id="ARBA00022694"/>
    </source>
</evidence>
<dbReference type="Gene3D" id="1.10.3090.10">
    <property type="entry name" value="cca-adding enzyme, domain 2"/>
    <property type="match status" value="1"/>
</dbReference>
<dbReference type="GO" id="GO:0000166">
    <property type="term" value="F:nucleotide binding"/>
    <property type="evidence" value="ECO:0007669"/>
    <property type="project" value="UniProtKB-KW"/>
</dbReference>
<dbReference type="HOGENOM" id="CLU_015961_5_1_0"/>
<reference evidence="14" key="2">
    <citation type="submission" date="2012-03" db="EMBL/GenBank/DDBJ databases">
        <title>The complete genome sequence of the pioneer microbe on fresh volcanic deposit, Leptospirillum ferrooxidans strain C2-3.</title>
        <authorList>
            <person name="Fujimura R."/>
            <person name="Sato Y."/>
            <person name="Nishizawa T."/>
            <person name="Nanba K."/>
            <person name="Oshima K."/>
            <person name="Hattori M."/>
            <person name="Kamijo T."/>
            <person name="Ohta H."/>
        </authorList>
    </citation>
    <scope>NUCLEOTIDE SEQUENCE [LARGE SCALE GENOMIC DNA]</scope>
    <source>
        <strain evidence="14">C2-3</strain>
    </source>
</reference>
<dbReference type="eggNOG" id="COG0617">
    <property type="taxonomic scope" value="Bacteria"/>
</dbReference>
<dbReference type="EMBL" id="AP012342">
    <property type="protein sequence ID" value="BAM07228.1"/>
    <property type="molecule type" value="Genomic_DNA"/>
</dbReference>
<evidence type="ECO:0000313" key="13">
    <source>
        <dbReference type="EMBL" id="BAM07228.1"/>
    </source>
</evidence>
<evidence type="ECO:0000256" key="2">
    <source>
        <dbReference type="ARBA" id="ARBA00007265"/>
    </source>
</evidence>
<name>I0IPM9_LEPFC</name>
<dbReference type="GO" id="GO:0016779">
    <property type="term" value="F:nucleotidyltransferase activity"/>
    <property type="evidence" value="ECO:0007669"/>
    <property type="project" value="UniProtKB-KW"/>
</dbReference>
<comment type="similarity">
    <text evidence="2 11">Belongs to the tRNA nucleotidyltransferase/poly(A) polymerase family.</text>
</comment>
<evidence type="ECO:0000256" key="4">
    <source>
        <dbReference type="ARBA" id="ARBA00022679"/>
    </source>
</evidence>
<keyword evidence="4 11" id="KW-0808">Transferase</keyword>
<dbReference type="KEGG" id="lfc:LFE_1546"/>
<evidence type="ECO:0000256" key="10">
    <source>
        <dbReference type="ARBA" id="ARBA00022884"/>
    </source>
</evidence>
<evidence type="ECO:0000256" key="7">
    <source>
        <dbReference type="ARBA" id="ARBA00022723"/>
    </source>
</evidence>
<evidence type="ECO:0000256" key="8">
    <source>
        <dbReference type="ARBA" id="ARBA00022741"/>
    </source>
</evidence>
<keyword evidence="5" id="KW-0819">tRNA processing</keyword>
<dbReference type="InterPro" id="IPR043519">
    <property type="entry name" value="NT_sf"/>
</dbReference>
<keyword evidence="10 11" id="KW-0694">RNA-binding</keyword>
<comment type="cofactor">
    <cofactor evidence="1">
        <name>Mg(2+)</name>
        <dbReference type="ChEBI" id="CHEBI:18420"/>
    </cofactor>
</comment>
<proteinExistence type="inferred from homology"/>
<dbReference type="SUPFAM" id="SSF81891">
    <property type="entry name" value="Poly A polymerase C-terminal region-like"/>
    <property type="match status" value="1"/>
</dbReference>
<gene>
    <name evidence="13" type="ordered locus">LFE_1546</name>
</gene>
<sequence>MHQREERGGEFMVSNLLGVSRLIFKWIPPPPDGKAFLVGGLVRDFLLSGYGPPDLRDVDICLSGDVLKWSERISKNLSCEVIFEPRFNTARFWVKHGRDIHVDIAMARTEVYESPGALPIVTPATLLEDLGRRDFSINAMAWPLEEVGDCQDRLIDPFGGREDIHSGVLRVLHRNSFRDDPTRMFRGFRLLSRFSFKWEEGTQSLLSEGVSQKSVLTISGTRIRKEFVRIFLEKEPVDVLKRIYLSGLMWSLFPKAIWSQTLEGSLLEVVWLVKMIFGGSVSSLLPLKWSLLREWCHGETFFYLPILKELPSEDLESGIRFFGLEGKVGSILKDVISEPSVSSGKEMNPGKFLRVISQHVVETGSRYGWLMPQSRMDDRKNLLSRLSSFSENILKSSFISGEDLLRMGIPGGKRVGEMLKSVDERVREGKITSREEALQWVRSEMLRT</sequence>
<dbReference type="CDD" id="cd05398">
    <property type="entry name" value="NT_ClassII-CCAase"/>
    <property type="match status" value="1"/>
</dbReference>
<dbReference type="SUPFAM" id="SSF81301">
    <property type="entry name" value="Nucleotidyltransferase"/>
    <property type="match status" value="1"/>
</dbReference>
<evidence type="ECO:0000256" key="11">
    <source>
        <dbReference type="RuleBase" id="RU003953"/>
    </source>
</evidence>
<keyword evidence="9" id="KW-0460">Magnesium</keyword>
<dbReference type="Pfam" id="PF01743">
    <property type="entry name" value="PolyA_pol"/>
    <property type="match status" value="1"/>
</dbReference>
<dbReference type="OrthoDB" id="9805698at2"/>
<keyword evidence="8" id="KW-0547">Nucleotide-binding</keyword>
<dbReference type="PATRIC" id="fig|1162668.3.peg.1836"/>
<dbReference type="Proteomes" id="UP000007382">
    <property type="component" value="Chromosome"/>
</dbReference>
<dbReference type="RefSeq" id="WP_014449715.1">
    <property type="nucleotide sequence ID" value="NC_017094.1"/>
</dbReference>
<dbReference type="InterPro" id="IPR002646">
    <property type="entry name" value="PolA_pol_head_dom"/>
</dbReference>
<evidence type="ECO:0000313" key="14">
    <source>
        <dbReference type="Proteomes" id="UP000007382"/>
    </source>
</evidence>
<evidence type="ECO:0000259" key="12">
    <source>
        <dbReference type="Pfam" id="PF01743"/>
    </source>
</evidence>
<keyword evidence="3" id="KW-0820">tRNA-binding</keyword>
<dbReference type="GO" id="GO:0008033">
    <property type="term" value="P:tRNA processing"/>
    <property type="evidence" value="ECO:0007669"/>
    <property type="project" value="UniProtKB-KW"/>
</dbReference>
<dbReference type="GO" id="GO:0000049">
    <property type="term" value="F:tRNA binding"/>
    <property type="evidence" value="ECO:0007669"/>
    <property type="project" value="UniProtKB-KW"/>
</dbReference>
<feature type="domain" description="Poly A polymerase head" evidence="12">
    <location>
        <begin position="35"/>
        <end position="170"/>
    </location>
</feature>
<keyword evidence="14" id="KW-1185">Reference proteome</keyword>
<dbReference type="AlphaFoldDB" id="I0IPM9"/>
<evidence type="ECO:0000256" key="1">
    <source>
        <dbReference type="ARBA" id="ARBA00001946"/>
    </source>
</evidence>
<dbReference type="GO" id="GO:0046872">
    <property type="term" value="F:metal ion binding"/>
    <property type="evidence" value="ECO:0007669"/>
    <property type="project" value="UniProtKB-KW"/>
</dbReference>
<keyword evidence="7" id="KW-0479">Metal-binding</keyword>
<evidence type="ECO:0000256" key="9">
    <source>
        <dbReference type="ARBA" id="ARBA00022842"/>
    </source>
</evidence>
<dbReference type="InterPro" id="IPR052390">
    <property type="entry name" value="tRNA_nt/polyA_polymerase"/>
</dbReference>